<gene>
    <name evidence="5" type="ORF">A6A40_06250</name>
</gene>
<protein>
    <recommendedName>
        <fullName evidence="2">FAD assembly factor SdhE</fullName>
    </recommendedName>
</protein>
<dbReference type="Gene3D" id="1.10.150.250">
    <property type="entry name" value="Flavinator of succinate dehydrogenase"/>
    <property type="match status" value="1"/>
</dbReference>
<organism evidence="5 6">
    <name type="scientific">Azospirillum humicireducens</name>
    <dbReference type="NCBI Taxonomy" id="1226968"/>
    <lineage>
        <taxon>Bacteria</taxon>
        <taxon>Pseudomonadati</taxon>
        <taxon>Pseudomonadota</taxon>
        <taxon>Alphaproteobacteria</taxon>
        <taxon>Rhodospirillales</taxon>
        <taxon>Azospirillaceae</taxon>
        <taxon>Azospirillum</taxon>
    </lineage>
</organism>
<evidence type="ECO:0000313" key="5">
    <source>
        <dbReference type="EMBL" id="ANC91534.1"/>
    </source>
</evidence>
<comment type="similarity">
    <text evidence="1">Belongs to the SdhE FAD assembly factor family.</text>
</comment>
<keyword evidence="6" id="KW-1185">Reference proteome</keyword>
<evidence type="ECO:0000256" key="2">
    <source>
        <dbReference type="ARBA" id="ARBA00019418"/>
    </source>
</evidence>
<dbReference type="InterPro" id="IPR036714">
    <property type="entry name" value="SDH_sf"/>
</dbReference>
<sequence>MTENGPHTASEAPAPEKAESLENRRKRLRFRSWHRGTREMDLLMGSFADAHVGGFDQVMLDRFEALLELGDPDLYDWMSGREPVPAEHDTDVMRLLTAFRYTPRQGS</sequence>
<evidence type="ECO:0000256" key="3">
    <source>
        <dbReference type="ARBA" id="ARBA00023186"/>
    </source>
</evidence>
<proteinExistence type="inferred from homology"/>
<dbReference type="Proteomes" id="UP000077405">
    <property type="component" value="Chromosome"/>
</dbReference>
<dbReference type="Pfam" id="PF03937">
    <property type="entry name" value="Sdh5"/>
    <property type="match status" value="1"/>
</dbReference>
<dbReference type="OrthoDB" id="9807264at2"/>
<dbReference type="AlphaFoldDB" id="A0A160JFW4"/>
<dbReference type="EMBL" id="CP015285">
    <property type="protein sequence ID" value="ANC91534.1"/>
    <property type="molecule type" value="Genomic_DNA"/>
</dbReference>
<feature type="region of interest" description="Disordered" evidence="4">
    <location>
        <begin position="1"/>
        <end position="23"/>
    </location>
</feature>
<evidence type="ECO:0000256" key="1">
    <source>
        <dbReference type="ARBA" id="ARBA00008571"/>
    </source>
</evidence>
<dbReference type="GO" id="GO:0006099">
    <property type="term" value="P:tricarboxylic acid cycle"/>
    <property type="evidence" value="ECO:0007669"/>
    <property type="project" value="TreeGrafter"/>
</dbReference>
<dbReference type="RefSeq" id="WP_063634634.1">
    <property type="nucleotide sequence ID" value="NZ_CP015285.1"/>
</dbReference>
<dbReference type="PANTHER" id="PTHR12469:SF2">
    <property type="entry name" value="SUCCINATE DEHYDROGENASE ASSEMBLY FACTOR 2, MITOCHONDRIAL"/>
    <property type="match status" value="1"/>
</dbReference>
<evidence type="ECO:0000313" key="6">
    <source>
        <dbReference type="Proteomes" id="UP000077405"/>
    </source>
</evidence>
<name>A0A160JFW4_9PROT</name>
<reference evidence="5 6" key="1">
    <citation type="journal article" date="2013" name="Int. J. Syst. Evol. Microbiol.">
        <title>Azospirillum humicireducens sp. nov., a nitrogen-fixing bacterium isolated from a microbial fuel cell.</title>
        <authorList>
            <person name="Zhou S."/>
            <person name="Han L."/>
            <person name="Wang Y."/>
            <person name="Yang G."/>
            <person name="Zhuang L."/>
            <person name="Hu P."/>
        </authorList>
    </citation>
    <scope>NUCLEOTIDE SEQUENCE [LARGE SCALE GENOMIC DNA]</scope>
    <source>
        <strain evidence="5 6">SgZ-5</strain>
    </source>
</reference>
<dbReference type="InterPro" id="IPR005631">
    <property type="entry name" value="SDH"/>
</dbReference>
<accession>A0A160JFW4</accession>
<evidence type="ECO:0000256" key="4">
    <source>
        <dbReference type="SAM" id="MobiDB-lite"/>
    </source>
</evidence>
<dbReference type="KEGG" id="ahu:A6A40_06250"/>
<dbReference type="STRING" id="1226968.A6A40_06250"/>
<feature type="compositionally biased region" description="Basic and acidic residues" evidence="4">
    <location>
        <begin position="14"/>
        <end position="23"/>
    </location>
</feature>
<dbReference type="SUPFAM" id="SSF109910">
    <property type="entry name" value="YgfY-like"/>
    <property type="match status" value="1"/>
</dbReference>
<keyword evidence="3" id="KW-0143">Chaperone</keyword>
<dbReference type="PANTHER" id="PTHR12469">
    <property type="entry name" value="PROTEIN EMI5 HOMOLOG, MITOCHONDRIAL"/>
    <property type="match status" value="1"/>
</dbReference>